<accession>A0A0M0JZW8</accession>
<proteinExistence type="predicted"/>
<dbReference type="PANTHER" id="PTHR45740">
    <property type="entry name" value="POLY [ADP-RIBOSE] POLYMERASE"/>
    <property type="match status" value="1"/>
</dbReference>
<gene>
    <name evidence="2" type="ORF">Ctob_011304</name>
</gene>
<dbReference type="EMBL" id="JWZX01001828">
    <property type="protein sequence ID" value="KOO32191.1"/>
    <property type="molecule type" value="Genomic_DNA"/>
</dbReference>
<evidence type="ECO:0000313" key="3">
    <source>
        <dbReference type="Proteomes" id="UP000037460"/>
    </source>
</evidence>
<dbReference type="SUPFAM" id="SSF56399">
    <property type="entry name" value="ADP-ribosylation"/>
    <property type="match status" value="1"/>
</dbReference>
<dbReference type="Gene3D" id="3.90.228.10">
    <property type="match status" value="1"/>
</dbReference>
<dbReference type="PANTHER" id="PTHR45740:SF2">
    <property type="entry name" value="POLY [ADP-RIBOSE] POLYMERASE"/>
    <property type="match status" value="1"/>
</dbReference>
<keyword evidence="3" id="KW-1185">Reference proteome</keyword>
<dbReference type="InterPro" id="IPR051712">
    <property type="entry name" value="ARTD-AVP"/>
</dbReference>
<name>A0A0M0JZW8_9EUKA</name>
<dbReference type="Proteomes" id="UP000037460">
    <property type="component" value="Unassembled WGS sequence"/>
</dbReference>
<dbReference type="Pfam" id="PF00644">
    <property type="entry name" value="PARP"/>
    <property type="match status" value="1"/>
</dbReference>
<sequence length="780" mass="86290">MVNRLPKKTKQGQASLKQVGLIQEVRSTLLKCDVNQPQSFETLATLLKDAERFAAGGELAFAEIRCADKWVSKISKALDAKQSAGSQISKELSGTFKSLEDLEKLRKTYSTPEVDSIAKCAALARELSDKLMRCSADPEHLDFEDTWLPLYELCRTSRDKGNETPAVKACWETRTRICRLVEEWLERIIKSGADKSSQAMKDDVMVMKRAVATLGHFEGETTAAGRKLVARVELIDQVTQALLVEDASTVLGLLKGDMLQDEYGAHQARLFMCRLAKDILQDVQKHLEQGRDREVQKSLVKLLEMKGALPLELDDLSRDVEELRTMSETLKEPIPQLSMLPWKRTRKKREAREAALKRREEARKSLLEVNSNRNTGGVYSKLMMLEQRFVELQERAKAKLDLELKNAAAKASLEAKAEADATRLAKEAEAKASLEAKASSEATRLAKEAEAKASSEAKAEAEAKAALAIANAEADRVAKALPDYWEKVRAKSAPDGFAAIALVRTDPTFAALGRLLETDKAKLKKSGADRQGTSHDTLKLACAWRLENPVQWGKYMSGVQQVANDMERIRQAGVKPTGGAPPMTGVVASDLPDQLRANVNEAFLMHGTGTNVLINILSTGMNERFAGTAAGAAYGEGSYLAEDAGKNDQYTKVDSQYDESSEVHKRLYAHGANHHPGKVFYILVCRVALGHHVRTKDWGKKATSFDTGRPVFPISFRELDTVVGVSPPVHHHSLLAPDPTPPSVRYREFIVFHSDYIYPEYLLAYQRFESDGSSLVGPLD</sequence>
<protein>
    <recommendedName>
        <fullName evidence="1">PARP catalytic domain-containing protein</fullName>
    </recommendedName>
</protein>
<dbReference type="InterPro" id="IPR012317">
    <property type="entry name" value="Poly(ADP-ribose)pol_cat_dom"/>
</dbReference>
<dbReference type="AlphaFoldDB" id="A0A0M0JZW8"/>
<dbReference type="GO" id="GO:0003950">
    <property type="term" value="F:NAD+ poly-ADP-ribosyltransferase activity"/>
    <property type="evidence" value="ECO:0007669"/>
    <property type="project" value="InterPro"/>
</dbReference>
<organism evidence="2 3">
    <name type="scientific">Chrysochromulina tobinii</name>
    <dbReference type="NCBI Taxonomy" id="1460289"/>
    <lineage>
        <taxon>Eukaryota</taxon>
        <taxon>Haptista</taxon>
        <taxon>Haptophyta</taxon>
        <taxon>Prymnesiophyceae</taxon>
        <taxon>Prymnesiales</taxon>
        <taxon>Chrysochromulinaceae</taxon>
        <taxon>Chrysochromulina</taxon>
    </lineage>
</organism>
<evidence type="ECO:0000259" key="1">
    <source>
        <dbReference type="Pfam" id="PF00644"/>
    </source>
</evidence>
<dbReference type="GO" id="GO:1990404">
    <property type="term" value="F:NAD+-protein mono-ADP-ribosyltransferase activity"/>
    <property type="evidence" value="ECO:0007669"/>
    <property type="project" value="TreeGrafter"/>
</dbReference>
<comment type="caution">
    <text evidence="2">The sequence shown here is derived from an EMBL/GenBank/DDBJ whole genome shotgun (WGS) entry which is preliminary data.</text>
</comment>
<feature type="domain" description="PARP catalytic" evidence="1">
    <location>
        <begin position="596"/>
        <end position="766"/>
    </location>
</feature>
<dbReference type="GO" id="GO:0005634">
    <property type="term" value="C:nucleus"/>
    <property type="evidence" value="ECO:0007669"/>
    <property type="project" value="TreeGrafter"/>
</dbReference>
<evidence type="ECO:0000313" key="2">
    <source>
        <dbReference type="EMBL" id="KOO32191.1"/>
    </source>
</evidence>
<reference evidence="3" key="1">
    <citation type="journal article" date="2015" name="PLoS Genet.">
        <title>Genome Sequence and Transcriptome Analyses of Chrysochromulina tobin: Metabolic Tools for Enhanced Algal Fitness in the Prominent Order Prymnesiales (Haptophyceae).</title>
        <authorList>
            <person name="Hovde B.T."/>
            <person name="Deodato C.R."/>
            <person name="Hunsperger H.M."/>
            <person name="Ryken S.A."/>
            <person name="Yost W."/>
            <person name="Jha R.K."/>
            <person name="Patterson J."/>
            <person name="Monnat R.J. Jr."/>
            <person name="Barlow S.B."/>
            <person name="Starkenburg S.R."/>
            <person name="Cattolico R.A."/>
        </authorList>
    </citation>
    <scope>NUCLEOTIDE SEQUENCE</scope>
    <source>
        <strain evidence="3">CCMP291</strain>
    </source>
</reference>